<keyword evidence="2" id="KW-1185">Reference proteome</keyword>
<protein>
    <submittedName>
        <fullName evidence="1">Uncharacterized protein</fullName>
    </submittedName>
</protein>
<dbReference type="Proteomes" id="UP000831701">
    <property type="component" value="Chromosome 19"/>
</dbReference>
<feature type="non-terminal residue" evidence="1">
    <location>
        <position position="1"/>
    </location>
</feature>
<organism evidence="1 2">
    <name type="scientific">Scortum barcoo</name>
    <name type="common">barcoo grunter</name>
    <dbReference type="NCBI Taxonomy" id="214431"/>
    <lineage>
        <taxon>Eukaryota</taxon>
        <taxon>Metazoa</taxon>
        <taxon>Chordata</taxon>
        <taxon>Craniata</taxon>
        <taxon>Vertebrata</taxon>
        <taxon>Euteleostomi</taxon>
        <taxon>Actinopterygii</taxon>
        <taxon>Neopterygii</taxon>
        <taxon>Teleostei</taxon>
        <taxon>Neoteleostei</taxon>
        <taxon>Acanthomorphata</taxon>
        <taxon>Eupercaria</taxon>
        <taxon>Centrarchiformes</taxon>
        <taxon>Terapontoidei</taxon>
        <taxon>Terapontidae</taxon>
        <taxon>Scortum</taxon>
    </lineage>
</organism>
<evidence type="ECO:0000313" key="1">
    <source>
        <dbReference type="EMBL" id="KAI3357900.1"/>
    </source>
</evidence>
<comment type="caution">
    <text evidence="1">The sequence shown here is derived from an EMBL/GenBank/DDBJ whole genome shotgun (WGS) entry which is preliminary data.</text>
</comment>
<reference evidence="1" key="1">
    <citation type="submission" date="2022-04" db="EMBL/GenBank/DDBJ databases">
        <title>Jade perch genome.</title>
        <authorList>
            <person name="Chao B."/>
        </authorList>
    </citation>
    <scope>NUCLEOTIDE SEQUENCE</scope>
    <source>
        <strain evidence="1">CB-2022</strain>
    </source>
</reference>
<proteinExistence type="predicted"/>
<sequence>EGKEDTLATPPGDVADHEVPPATLPRFEPFSPESRGSSVDVKLKIRLARLQLEAQEKERKADHELKLQVRRLEIEAEKEVKLKQLEVEAMKITSEQTSSHPVDKSSSSQTISYRQGFDVSKNIALVPAFRETEVDSYFNAFERIATALDWPMDMWPILLQCKLVGKAQEVVSSLPLEDSLRYVVLKEAILRAYELVPEAYRQKFRTHKKSSGQTYVEFARDKGVLFDKWCMASEVKNSFESLRQLILLEDFKSTLPEKIVMFLNEQKVASLSRAAVMADEFVLTHKNVFVFASSSYPDRVSVSRPARPDPGRPPFEKAKGPPSPPREARECFYCHKRGHVIADCLSLKRKQSSSSLPHQKGMGLIKKVSPLDTEMTQSEGDEPDPCFKPFISGGFVSLTGDAKDQLPVKILRDTGRLSVHYSRGSTIFIKFPEAIPLRKITAPIITKALVKFFSVFGLPKVVQSDQGTNFRSRVFAQALKTLGINHVTSSPYHPESQGALERFHQTLKSMLRKYCHDSQRDWDEGVPLVLFAAREAVQESLGFSPAELVFGHEVRGPLKVLKEHLVMPKTSVKSIPEYVTKLKDRLQLACSLAREALASSQLKMKKRYDRKAVVHSFQPEKKLSENNYVVKTPDRRRQTRVCHVNMMKMYRSREDQNSSSSDHVKTAVSPMASVSKYTVMPFGMCNAPATFQRLVNKVLGGVENCKAYLDDIVVYSDDWISHVTTLREVFTRLSNASLTLNLAKCEFGKGTVFYLGQQVGQGQVCPVDIKITAIATFPVPTTRRELRRFLGMVGYYRRYCKNFSSVAAPLTALTSPLKPFTWNDECQQAFECLKGMLSCNPVLSAPDFSVPFKLEVDASAVGAGAVLLQEDTQGIDHPDVQQESTSYALVLDNSRLHP</sequence>
<evidence type="ECO:0000313" key="2">
    <source>
        <dbReference type="Proteomes" id="UP000831701"/>
    </source>
</evidence>
<dbReference type="EMBL" id="CM041549">
    <property type="protein sequence ID" value="KAI3357900.1"/>
    <property type="molecule type" value="Genomic_DNA"/>
</dbReference>
<gene>
    <name evidence="1" type="ORF">L3Q82_016288</name>
</gene>
<accession>A0ACB8VR54</accession>
<name>A0ACB8VR54_9TELE</name>